<organism evidence="2 3">
    <name type="scientific">Nitrogeniibacter mangrovi</name>
    <dbReference type="NCBI Taxonomy" id="2016596"/>
    <lineage>
        <taxon>Bacteria</taxon>
        <taxon>Pseudomonadati</taxon>
        <taxon>Pseudomonadota</taxon>
        <taxon>Betaproteobacteria</taxon>
        <taxon>Rhodocyclales</taxon>
        <taxon>Zoogloeaceae</taxon>
        <taxon>Nitrogeniibacter</taxon>
    </lineage>
</organism>
<reference evidence="2 3" key="1">
    <citation type="submission" date="2020-02" db="EMBL/GenBank/DDBJ databases">
        <title>Nitrogenibacter mangrovi gen. nov., sp. nov. isolated from mangrove sediment, a denitrifying betaproteobacterium.</title>
        <authorList>
            <person name="Liao H."/>
            <person name="Tian Y."/>
        </authorList>
    </citation>
    <scope>NUCLEOTIDE SEQUENCE [LARGE SCALE GENOMIC DNA]</scope>
    <source>
        <strain evidence="2 3">M9-3-2</strain>
    </source>
</reference>
<dbReference type="RefSeq" id="WP_173765081.1">
    <property type="nucleotide sequence ID" value="NZ_CP048836.1"/>
</dbReference>
<keyword evidence="1" id="KW-1133">Transmembrane helix</keyword>
<evidence type="ECO:0000313" key="3">
    <source>
        <dbReference type="Proteomes" id="UP000501991"/>
    </source>
</evidence>
<evidence type="ECO:0000256" key="1">
    <source>
        <dbReference type="SAM" id="Phobius"/>
    </source>
</evidence>
<dbReference type="KEGG" id="azq:G3580_09860"/>
<dbReference type="EMBL" id="CP048836">
    <property type="protein sequence ID" value="QID17918.1"/>
    <property type="molecule type" value="Genomic_DNA"/>
</dbReference>
<dbReference type="InterPro" id="IPR021682">
    <property type="entry name" value="DUF2933"/>
</dbReference>
<evidence type="ECO:0000313" key="2">
    <source>
        <dbReference type="EMBL" id="QID17918.1"/>
    </source>
</evidence>
<dbReference type="AlphaFoldDB" id="A0A6C1B569"/>
<accession>A0A6C1B569</accession>
<keyword evidence="3" id="KW-1185">Reference proteome</keyword>
<keyword evidence="1" id="KW-0472">Membrane</keyword>
<sequence length="81" mass="8920">MDTQTASAQTGAPRIAWYRNKATLVGIGLGVAALLMVSVEFRAWFARAWPYLLFALCPLMHLFGHGHHGKHGHHGDDRPEG</sequence>
<gene>
    <name evidence="2" type="ORF">G3580_09860</name>
</gene>
<dbReference type="Pfam" id="PF11666">
    <property type="entry name" value="DUF2933"/>
    <property type="match status" value="1"/>
</dbReference>
<feature type="transmembrane region" description="Helical" evidence="1">
    <location>
        <begin position="22"/>
        <end position="39"/>
    </location>
</feature>
<protein>
    <submittedName>
        <fullName evidence="2">DUF2933 domain-containing protein</fullName>
    </submittedName>
</protein>
<name>A0A6C1B569_9RHOO</name>
<proteinExistence type="predicted"/>
<dbReference type="Proteomes" id="UP000501991">
    <property type="component" value="Chromosome"/>
</dbReference>
<keyword evidence="1" id="KW-0812">Transmembrane</keyword>